<dbReference type="RefSeq" id="WP_251917948.1">
    <property type="nucleotide sequence ID" value="NZ_JAMRXG010000022.1"/>
</dbReference>
<dbReference type="FunFam" id="1.10.45.10:FF:000001">
    <property type="entry name" value="D-lactate dehydrogenase mitochondrial"/>
    <property type="match status" value="1"/>
</dbReference>
<sequence length="971" mass="104969">MSVRTRLRAALPIDTAAHPDRLAGALTRGTPRRLRTDLERLVGTEQVLSRPSDLVRYASDASPYRLIPQVVVVPRDERDVAAVLRYAREHHRAVTFRAAGTSLNGQSQGDDILLDVRRHFGGGTVEADGARLRARPGLIIAHANALLARHNRMLGPDPASSGSATVGGVVANNASGMSCGVARNSYHTVRSLRIVLASGTIVDTADPDADAMLAATEPDLVTELLAIKADLAADTALTARIRQKFAIKNTNGYRLDALLDGDTPTEILRGLMVCSQGTLGFLSEIVFDTVPFGRLHTTALLRCRDLYTATSLVAPMMAAGAHAAELMDAESLHAAATVPGAPAWLGEIEDTEAALLVEFRTGDPATLADLENAAAKVLAATSDSVRGEFTRDSATALTYWRVREGIFAELGATRPHGTVLLGEDVCVAPERVADAAVDLHRVLTEHGYRAAIQGHASAGNLHFALALDPSSSEQVDRYARCMRAVVSLILDTYDGSLKGEHATGRNMAPFLEREWGATAVEYMRRVKHALDPAGILNPGVVLNDDPDANIRHLKTMPTVDNELDRCIECGFCEPVCPSRDLTTTPRQRIVLQREIARQGEPNRVTAALTDDYDYDAVQTCAGDASCAIACPVRIDTGAAMKRLRHATHGARAERIAAWTARHWGPIERIARRAVGLGRVLAALTGDLPLRAITGLARLLFGSDLIPQWLPETPHPAPARLPATDKTRATAVYFPACINRIFGTPVGSTDEPTIAEAVVRLAERAGQPVWIPDDVIGTCCATIWHSKGYDTGNTLMANRLVDNLWRWSDHGRLPIIIDASSCTLGAHREILPYLTDENRHRHARLDIRDSITWARELLPHLAITTRINTAVIHPTCSMHHLDNTGDLATLAAAFADHVVEPIVATCCGFAGDRGYLHRELTEHATETEIAEIAATPADAYLSANRTCELGMQHASGHPYHSVLIHLEQTTRP</sequence>
<evidence type="ECO:0000256" key="7">
    <source>
        <dbReference type="ARBA" id="ARBA00023002"/>
    </source>
</evidence>
<dbReference type="InterPro" id="IPR004017">
    <property type="entry name" value="Cys_rich_dom"/>
</dbReference>
<dbReference type="Gene3D" id="3.30.465.10">
    <property type="match status" value="1"/>
</dbReference>
<evidence type="ECO:0000256" key="1">
    <source>
        <dbReference type="ARBA" id="ARBA00001974"/>
    </source>
</evidence>
<dbReference type="GO" id="GO:0046872">
    <property type="term" value="F:metal ion binding"/>
    <property type="evidence" value="ECO:0007669"/>
    <property type="project" value="UniProtKB-KW"/>
</dbReference>
<comment type="cofactor">
    <cofactor evidence="1">
        <name>FAD</name>
        <dbReference type="ChEBI" id="CHEBI:57692"/>
    </cofactor>
</comment>
<dbReference type="SUPFAM" id="SSF56176">
    <property type="entry name" value="FAD-binding/transporter-associated domain-like"/>
    <property type="match status" value="1"/>
</dbReference>
<evidence type="ECO:0000256" key="4">
    <source>
        <dbReference type="ARBA" id="ARBA00022723"/>
    </source>
</evidence>
<dbReference type="InterPro" id="IPR006094">
    <property type="entry name" value="Oxid_FAD_bind_N"/>
</dbReference>
<dbReference type="EMBL" id="JAMRXG010000022">
    <property type="protein sequence ID" value="MCM6778437.1"/>
    <property type="molecule type" value="Genomic_DNA"/>
</dbReference>
<dbReference type="PROSITE" id="PS00198">
    <property type="entry name" value="4FE4S_FER_1"/>
    <property type="match status" value="1"/>
</dbReference>
<keyword evidence="6" id="KW-0809">Transit peptide</keyword>
<evidence type="ECO:0000256" key="9">
    <source>
        <dbReference type="ARBA" id="ARBA00023014"/>
    </source>
</evidence>
<dbReference type="Pfam" id="PF02913">
    <property type="entry name" value="FAD-oxidase_C"/>
    <property type="match status" value="1"/>
</dbReference>
<dbReference type="SUPFAM" id="SSF46548">
    <property type="entry name" value="alpha-helical ferredoxin"/>
    <property type="match status" value="1"/>
</dbReference>
<evidence type="ECO:0000259" key="11">
    <source>
        <dbReference type="PROSITE" id="PS51379"/>
    </source>
</evidence>
<dbReference type="InterPro" id="IPR016169">
    <property type="entry name" value="FAD-bd_PCMH_sub2"/>
</dbReference>
<gene>
    <name evidence="13" type="ORF">NDR86_33605</name>
</gene>
<dbReference type="InterPro" id="IPR016171">
    <property type="entry name" value="Vanillyl_alc_oxidase_C-sub2"/>
</dbReference>
<name>A0A9X2ECM1_9NOCA</name>
<evidence type="ECO:0000259" key="12">
    <source>
        <dbReference type="PROSITE" id="PS51387"/>
    </source>
</evidence>
<reference evidence="13" key="1">
    <citation type="submission" date="2022-06" db="EMBL/GenBank/DDBJ databases">
        <title>Novel species in genus nocardia.</title>
        <authorList>
            <person name="Li F."/>
        </authorList>
    </citation>
    <scope>NUCLEOTIDE SEQUENCE</scope>
    <source>
        <strain evidence="13">CDC141</strain>
    </source>
</reference>
<dbReference type="InterPro" id="IPR016167">
    <property type="entry name" value="FAD-bd_PCMH_sub1"/>
</dbReference>
<dbReference type="GO" id="GO:0071949">
    <property type="term" value="F:FAD binding"/>
    <property type="evidence" value="ECO:0007669"/>
    <property type="project" value="InterPro"/>
</dbReference>
<keyword evidence="3" id="KW-0285">Flavoprotein</keyword>
<dbReference type="InterPro" id="IPR036318">
    <property type="entry name" value="FAD-bd_PCMH-like_sf"/>
</dbReference>
<evidence type="ECO:0000313" key="13">
    <source>
        <dbReference type="EMBL" id="MCM6778437.1"/>
    </source>
</evidence>
<dbReference type="SUPFAM" id="SSF55103">
    <property type="entry name" value="FAD-linked oxidases, C-terminal domain"/>
    <property type="match status" value="1"/>
</dbReference>
<dbReference type="GO" id="GO:1903457">
    <property type="term" value="P:lactate catabolic process"/>
    <property type="evidence" value="ECO:0007669"/>
    <property type="project" value="TreeGrafter"/>
</dbReference>
<dbReference type="Gene3D" id="3.30.43.10">
    <property type="entry name" value="Uridine Diphospho-n-acetylenolpyruvylglucosamine Reductase, domain 2"/>
    <property type="match status" value="1"/>
</dbReference>
<dbReference type="Pfam" id="PF02754">
    <property type="entry name" value="CCG"/>
    <property type="match status" value="1"/>
</dbReference>
<keyword evidence="5" id="KW-0274">FAD</keyword>
<dbReference type="PANTHER" id="PTHR11748">
    <property type="entry name" value="D-LACTATE DEHYDROGENASE"/>
    <property type="match status" value="1"/>
</dbReference>
<dbReference type="Gene3D" id="1.10.45.10">
    <property type="entry name" value="Vanillyl-alcohol Oxidase, Chain A, domain 4"/>
    <property type="match status" value="1"/>
</dbReference>
<accession>A0A9X2ECM1</accession>
<evidence type="ECO:0000256" key="3">
    <source>
        <dbReference type="ARBA" id="ARBA00022630"/>
    </source>
</evidence>
<keyword evidence="4" id="KW-0479">Metal-binding</keyword>
<dbReference type="InterPro" id="IPR017900">
    <property type="entry name" value="4Fe4S_Fe_S_CS"/>
</dbReference>
<dbReference type="InterPro" id="IPR004113">
    <property type="entry name" value="FAD-bd_oxidored_4_C"/>
</dbReference>
<dbReference type="InterPro" id="IPR016166">
    <property type="entry name" value="FAD-bd_PCMH"/>
</dbReference>
<dbReference type="GO" id="GO:0004458">
    <property type="term" value="F:D-lactate dehydrogenase (cytochrome) activity"/>
    <property type="evidence" value="ECO:0007669"/>
    <property type="project" value="UniProtKB-EC"/>
</dbReference>
<evidence type="ECO:0000256" key="6">
    <source>
        <dbReference type="ARBA" id="ARBA00022946"/>
    </source>
</evidence>
<evidence type="ECO:0000313" key="14">
    <source>
        <dbReference type="Proteomes" id="UP001139157"/>
    </source>
</evidence>
<dbReference type="AlphaFoldDB" id="A0A9X2ECM1"/>
<keyword evidence="9" id="KW-0411">Iron-sulfur</keyword>
<evidence type="ECO:0000256" key="8">
    <source>
        <dbReference type="ARBA" id="ARBA00023004"/>
    </source>
</evidence>
<keyword evidence="7" id="KW-0560">Oxidoreductase</keyword>
<evidence type="ECO:0000256" key="2">
    <source>
        <dbReference type="ARBA" id="ARBA00008000"/>
    </source>
</evidence>
<dbReference type="Pfam" id="PF01565">
    <property type="entry name" value="FAD_binding_4"/>
    <property type="match status" value="1"/>
</dbReference>
<dbReference type="PROSITE" id="PS51379">
    <property type="entry name" value="4FE4S_FER_2"/>
    <property type="match status" value="1"/>
</dbReference>
<protein>
    <recommendedName>
        <fullName evidence="10">D-lactate dehydrogenase (cytochrome)</fullName>
        <ecNumber evidence="10">1.1.2.4</ecNumber>
    </recommendedName>
</protein>
<dbReference type="InterPro" id="IPR017896">
    <property type="entry name" value="4Fe4S_Fe-S-bd"/>
</dbReference>
<organism evidence="13 14">
    <name type="scientific">Nocardia pulmonis</name>
    <dbReference type="NCBI Taxonomy" id="2951408"/>
    <lineage>
        <taxon>Bacteria</taxon>
        <taxon>Bacillati</taxon>
        <taxon>Actinomycetota</taxon>
        <taxon>Actinomycetes</taxon>
        <taxon>Mycobacteriales</taxon>
        <taxon>Nocardiaceae</taxon>
        <taxon>Nocardia</taxon>
    </lineage>
</organism>
<comment type="caution">
    <text evidence="13">The sequence shown here is derived from an EMBL/GenBank/DDBJ whole genome shotgun (WGS) entry which is preliminary data.</text>
</comment>
<dbReference type="PROSITE" id="PS51387">
    <property type="entry name" value="FAD_PCMH"/>
    <property type="match status" value="1"/>
</dbReference>
<dbReference type="Gene3D" id="3.30.70.2740">
    <property type="match status" value="1"/>
</dbReference>
<comment type="similarity">
    <text evidence="2">Belongs to the FAD-binding oxidoreductase/transferase type 4 family.</text>
</comment>
<keyword evidence="8" id="KW-0408">Iron</keyword>
<dbReference type="EC" id="1.1.2.4" evidence="10"/>
<dbReference type="PANTHER" id="PTHR11748:SF111">
    <property type="entry name" value="D-LACTATE DEHYDROGENASE, MITOCHONDRIAL-RELATED"/>
    <property type="match status" value="1"/>
</dbReference>
<dbReference type="Proteomes" id="UP001139157">
    <property type="component" value="Unassembled WGS sequence"/>
</dbReference>
<dbReference type="Gene3D" id="1.10.1060.10">
    <property type="entry name" value="Alpha-helical ferredoxin"/>
    <property type="match status" value="1"/>
</dbReference>
<proteinExistence type="inferred from homology"/>
<dbReference type="InterPro" id="IPR009051">
    <property type="entry name" value="Helical_ferredxn"/>
</dbReference>
<evidence type="ECO:0000256" key="10">
    <source>
        <dbReference type="ARBA" id="ARBA00038897"/>
    </source>
</evidence>
<dbReference type="GO" id="GO:0051536">
    <property type="term" value="F:iron-sulfur cluster binding"/>
    <property type="evidence" value="ECO:0007669"/>
    <property type="project" value="UniProtKB-KW"/>
</dbReference>
<keyword evidence="14" id="KW-1185">Reference proteome</keyword>
<feature type="domain" description="FAD-binding PCMH-type" evidence="12">
    <location>
        <begin position="64"/>
        <end position="292"/>
    </location>
</feature>
<dbReference type="GO" id="GO:0008720">
    <property type="term" value="F:D-lactate dehydrogenase (NAD+) activity"/>
    <property type="evidence" value="ECO:0007669"/>
    <property type="project" value="TreeGrafter"/>
</dbReference>
<evidence type="ECO:0000256" key="5">
    <source>
        <dbReference type="ARBA" id="ARBA00022827"/>
    </source>
</evidence>
<dbReference type="InterPro" id="IPR016164">
    <property type="entry name" value="FAD-linked_Oxase-like_C"/>
</dbReference>
<feature type="domain" description="4Fe-4S ferredoxin-type" evidence="11">
    <location>
        <begin position="555"/>
        <end position="586"/>
    </location>
</feature>
<dbReference type="Pfam" id="PF13183">
    <property type="entry name" value="Fer4_8"/>
    <property type="match status" value="1"/>
</dbReference>